<dbReference type="Gene3D" id="3.30.1150.10">
    <property type="match status" value="1"/>
</dbReference>
<keyword evidence="7" id="KW-1185">Reference proteome</keyword>
<evidence type="ECO:0000313" key="7">
    <source>
        <dbReference type="Proteomes" id="UP001305746"/>
    </source>
</evidence>
<proteinExistence type="predicted"/>
<dbReference type="EMBL" id="JAYDCJ010000001">
    <property type="protein sequence ID" value="MEA1079454.1"/>
    <property type="molecule type" value="Genomic_DNA"/>
</dbReference>
<gene>
    <name evidence="6" type="ORF">U5822_02150</name>
</gene>
<evidence type="ECO:0000256" key="3">
    <source>
        <dbReference type="ARBA" id="ARBA00022989"/>
    </source>
</evidence>
<keyword evidence="3" id="KW-1133">Transmembrane helix</keyword>
<name>A0ABU5NUK0_9GAMM</name>
<dbReference type="Pfam" id="PF13103">
    <property type="entry name" value="TonB_2"/>
    <property type="match status" value="1"/>
</dbReference>
<feature type="compositionally biased region" description="Low complexity" evidence="5">
    <location>
        <begin position="109"/>
        <end position="137"/>
    </location>
</feature>
<dbReference type="InterPro" id="IPR006260">
    <property type="entry name" value="TonB/TolA_C"/>
</dbReference>
<comment type="caution">
    <text evidence="6">The sequence shown here is derived from an EMBL/GenBank/DDBJ whole genome shotgun (WGS) entry which is preliminary data.</text>
</comment>
<dbReference type="Proteomes" id="UP001305746">
    <property type="component" value="Unassembled WGS sequence"/>
</dbReference>
<accession>A0ABU5NUK0</accession>
<reference evidence="6 7" key="1">
    <citation type="submission" date="2023-12" db="EMBL/GenBank/DDBJ databases">
        <title>Marinobacter qingdaonensis sp. nov., isolated from the intertidal sediment of Qingdao, PR China.</title>
        <authorList>
            <person name="Li Y."/>
        </authorList>
    </citation>
    <scope>NUCLEOTIDE SEQUENCE [LARGE SCALE GENOMIC DNA]</scope>
    <source>
        <strain evidence="6 7">ASW11-75</strain>
    </source>
</reference>
<evidence type="ECO:0000256" key="1">
    <source>
        <dbReference type="ARBA" id="ARBA00004167"/>
    </source>
</evidence>
<sequence length="257" mass="27393">MQESPGRLTQLPASYRIALALSTAVLAHTLLLAGLPALPEQPDPAHRVRVELVSPGTAASRPATSPAVSPPADSRNPRFEIPPATPGSRPQRPSAEASPTRTHGRSAETETTVAERTTPAAPPTASAPASTDSAASRGGAPAQVAERPAPTTQITETPDEQDPYLIRLALHLSEELERLRVPAIRQLTDKVAMEIELQLLGNGALTRARVLKSTGIERIDDAAYRASLAASPYPEPPADRQDQNRFEVELIFTPSRL</sequence>
<keyword evidence="4" id="KW-0472">Membrane</keyword>
<protein>
    <submittedName>
        <fullName evidence="6">Energy transducer TonB</fullName>
    </submittedName>
</protein>
<evidence type="ECO:0000256" key="4">
    <source>
        <dbReference type="ARBA" id="ARBA00023136"/>
    </source>
</evidence>
<organism evidence="6 7">
    <name type="scientific">Marinobacter qingdaonensis</name>
    <dbReference type="NCBI Taxonomy" id="3108486"/>
    <lineage>
        <taxon>Bacteria</taxon>
        <taxon>Pseudomonadati</taxon>
        <taxon>Pseudomonadota</taxon>
        <taxon>Gammaproteobacteria</taxon>
        <taxon>Pseudomonadales</taxon>
        <taxon>Marinobacteraceae</taxon>
        <taxon>Marinobacter</taxon>
    </lineage>
</organism>
<comment type="subcellular location">
    <subcellularLocation>
        <location evidence="1">Membrane</location>
        <topology evidence="1">Single-pass membrane protein</topology>
    </subcellularLocation>
</comment>
<dbReference type="RefSeq" id="WP_322853976.1">
    <property type="nucleotide sequence ID" value="NZ_JAYDCJ010000001.1"/>
</dbReference>
<evidence type="ECO:0000256" key="2">
    <source>
        <dbReference type="ARBA" id="ARBA00022692"/>
    </source>
</evidence>
<feature type="region of interest" description="Disordered" evidence="5">
    <location>
        <begin position="55"/>
        <end position="160"/>
    </location>
</feature>
<dbReference type="NCBIfam" id="TIGR01352">
    <property type="entry name" value="tonB_Cterm"/>
    <property type="match status" value="1"/>
</dbReference>
<keyword evidence="2" id="KW-0812">Transmembrane</keyword>
<dbReference type="SUPFAM" id="SSF74653">
    <property type="entry name" value="TolA/TonB C-terminal domain"/>
    <property type="match status" value="1"/>
</dbReference>
<evidence type="ECO:0000313" key="6">
    <source>
        <dbReference type="EMBL" id="MEA1079454.1"/>
    </source>
</evidence>
<evidence type="ECO:0000256" key="5">
    <source>
        <dbReference type="SAM" id="MobiDB-lite"/>
    </source>
</evidence>